<proteinExistence type="inferred from homology"/>
<dbReference type="PANTHER" id="PTHR43364">
    <property type="entry name" value="NADH-SPECIFIC METHYLGLYOXAL REDUCTASE-RELATED"/>
    <property type="match status" value="1"/>
</dbReference>
<keyword evidence="1" id="KW-0560">Oxidoreductase</keyword>
<accession>A0A0F0I6I7</accession>
<dbReference type="InterPro" id="IPR023210">
    <property type="entry name" value="NADP_OxRdtase_dom"/>
</dbReference>
<dbReference type="OrthoDB" id="1720422at2759"/>
<gene>
    <name evidence="5" type="ORF">P875_00033743</name>
</gene>
<dbReference type="InterPro" id="IPR036812">
    <property type="entry name" value="NAD(P)_OxRdtase_dom_sf"/>
</dbReference>
<dbReference type="EMBL" id="JZEE01000573">
    <property type="protein sequence ID" value="KJK63350.1"/>
    <property type="molecule type" value="Genomic_DNA"/>
</dbReference>
<sequence length="551" mass="62427">MALSIEEMAPQDEKLQLLLEAIDSASRGTLQAVLKVMCQEDQSTRDRVSNSLLIAEDQVRLPSKDDEESDEEGSEDEEDEDDEQSEDENPRSEERSSNQQTTGSKRLRQRYAYCENCKKEFDVTQNTSTSCKYHPEYCYPDGDFFVDDDQYNDGGYDNGEMLEEYPEGYIYECCDRRADEEPCTTVRFVSYLNVNGFKQSSSTVNSTTMKYVRLGTSGLKVSPICVGCMSFGSPGKPLEWTIPEEEALPVLDHCYRSGLNFYDTANVYSNGESEIILGKAIKQYNWSRESIVIATKVWAPVGRSSERPLGMSQEERDNNGYLNQYGLSRKHIFDSIDASLKRLDLPYVDLLQIHRFDPNTSPKETMEALHDVVKSGKVRYIGASSMFAHQLLEYQYTARMNGWTEFITMQNLYNAAYREEEREMFPTLQKFGMGCIPWSPIAMGLLARPWNSNDTARGESMKGGLLGNPLTDADKKINEKIGEIAASRGVSMATVALAWVLSKPFITSPIVGMSKKERVDEAIQAIEFKLSEEEIKSIDDLYEPRRIMGHS</sequence>
<feature type="domain" description="NADP-dependent oxidoreductase" evidence="4">
    <location>
        <begin position="223"/>
        <end position="542"/>
    </location>
</feature>
<dbReference type="SUPFAM" id="SSF51430">
    <property type="entry name" value="NAD(P)-linked oxidoreductase"/>
    <property type="match status" value="1"/>
</dbReference>
<reference evidence="5 6" key="1">
    <citation type="submission" date="2015-02" db="EMBL/GenBank/DDBJ databases">
        <title>Draft genome sequence of Aspergillus parasiticus SU-1.</title>
        <authorList>
            <person name="Yu J."/>
            <person name="Fedorova N."/>
            <person name="Yin Y."/>
            <person name="Losada L."/>
            <person name="Zafar N."/>
            <person name="Taujale R."/>
            <person name="Ehrlich K.C."/>
            <person name="Bhatnagar D."/>
            <person name="Cleveland T.E."/>
            <person name="Bennett J.W."/>
            <person name="Nierman W.C."/>
        </authorList>
    </citation>
    <scope>NUCLEOTIDE SEQUENCE [LARGE SCALE GENOMIC DNA]</scope>
    <source>
        <strain evidence="6">ATCC 56775 / NRRL 5862 / SRRC 143 / SU-1</strain>
    </source>
</reference>
<feature type="compositionally biased region" description="Acidic residues" evidence="3">
    <location>
        <begin position="65"/>
        <end position="87"/>
    </location>
</feature>
<dbReference type="Proteomes" id="UP000033540">
    <property type="component" value="Unassembled WGS sequence"/>
</dbReference>
<evidence type="ECO:0000313" key="6">
    <source>
        <dbReference type="Proteomes" id="UP000033540"/>
    </source>
</evidence>
<comment type="similarity">
    <text evidence="2">Belongs to the aldo/keto reductase family. Aldo/keto reductase 2 subfamily.</text>
</comment>
<dbReference type="PANTHER" id="PTHR43364:SF4">
    <property type="entry name" value="NAD(P)-LINKED OXIDOREDUCTASE SUPERFAMILY PROTEIN"/>
    <property type="match status" value="1"/>
</dbReference>
<dbReference type="Pfam" id="PF00248">
    <property type="entry name" value="Aldo_ket_red"/>
    <property type="match status" value="1"/>
</dbReference>
<protein>
    <submittedName>
        <fullName evidence="5">Ta</fullName>
    </submittedName>
</protein>
<organism evidence="5 6">
    <name type="scientific">Aspergillus parasiticus (strain ATCC 56775 / NRRL 5862 / SRRC 143 / SU-1)</name>
    <dbReference type="NCBI Taxonomy" id="1403190"/>
    <lineage>
        <taxon>Eukaryota</taxon>
        <taxon>Fungi</taxon>
        <taxon>Dikarya</taxon>
        <taxon>Ascomycota</taxon>
        <taxon>Pezizomycotina</taxon>
        <taxon>Eurotiomycetes</taxon>
        <taxon>Eurotiomycetidae</taxon>
        <taxon>Eurotiales</taxon>
        <taxon>Aspergillaceae</taxon>
        <taxon>Aspergillus</taxon>
        <taxon>Aspergillus subgen. Circumdati</taxon>
    </lineage>
</organism>
<evidence type="ECO:0000256" key="2">
    <source>
        <dbReference type="ARBA" id="ARBA00038157"/>
    </source>
</evidence>
<dbReference type="GO" id="GO:0005829">
    <property type="term" value="C:cytosol"/>
    <property type="evidence" value="ECO:0007669"/>
    <property type="project" value="UniProtKB-ARBA"/>
</dbReference>
<dbReference type="Gene3D" id="3.20.20.100">
    <property type="entry name" value="NADP-dependent oxidoreductase domain"/>
    <property type="match status" value="1"/>
</dbReference>
<dbReference type="GO" id="GO:0016491">
    <property type="term" value="F:oxidoreductase activity"/>
    <property type="evidence" value="ECO:0007669"/>
    <property type="project" value="UniProtKB-KW"/>
</dbReference>
<evidence type="ECO:0000256" key="3">
    <source>
        <dbReference type="SAM" id="MobiDB-lite"/>
    </source>
</evidence>
<feature type="region of interest" description="Disordered" evidence="3">
    <location>
        <begin position="41"/>
        <end position="105"/>
    </location>
</feature>
<dbReference type="AlphaFoldDB" id="A0A0F0I6I7"/>
<evidence type="ECO:0000313" key="5">
    <source>
        <dbReference type="EMBL" id="KJK63350.1"/>
    </source>
</evidence>
<name>A0A0F0I6I7_ASPPU</name>
<dbReference type="InterPro" id="IPR050523">
    <property type="entry name" value="AKR_Detox_Biosynth"/>
</dbReference>
<evidence type="ECO:0000259" key="4">
    <source>
        <dbReference type="Pfam" id="PF00248"/>
    </source>
</evidence>
<comment type="caution">
    <text evidence="5">The sequence shown here is derived from an EMBL/GenBank/DDBJ whole genome shotgun (WGS) entry which is preliminary data.</text>
</comment>
<dbReference type="FunFam" id="3.20.20.100:FF:000004">
    <property type="entry name" value="Oxidoreductase, aldo/keto reductase"/>
    <property type="match status" value="1"/>
</dbReference>
<evidence type="ECO:0000256" key="1">
    <source>
        <dbReference type="ARBA" id="ARBA00023002"/>
    </source>
</evidence>
<dbReference type="STRING" id="1403190.A0A0F0I6I7"/>
<dbReference type="CDD" id="cd19079">
    <property type="entry name" value="AKR_EcYajO-like"/>
    <property type="match status" value="1"/>
</dbReference>